<dbReference type="AlphaFoldDB" id="A0A397TXC5"/>
<dbReference type="Proteomes" id="UP000266673">
    <property type="component" value="Unassembled WGS sequence"/>
</dbReference>
<sequence length="167" mass="19369">MSKKFELESDKNIGSWKKLYEKVLAHFNIRFIPEPLPLQIELQTNVQIFESDLVINLNEFFKEPKNKINAHIIRIYADVVQLSDDLEIQMLESHGIILIAARQFEVKQGCQISIKYKEENRFQLLIYAMVMPSELIIRNEDKDLKFKINSPNIGGLISLHSGLISIV</sequence>
<dbReference type="OrthoDB" id="10428097at2759"/>
<evidence type="ECO:0000313" key="2">
    <source>
        <dbReference type="Proteomes" id="UP000266673"/>
    </source>
</evidence>
<dbReference type="EMBL" id="QKWP01003077">
    <property type="protein sequence ID" value="RIB01528.1"/>
    <property type="molecule type" value="Genomic_DNA"/>
</dbReference>
<organism evidence="1 2">
    <name type="scientific">Gigaspora rosea</name>
    <dbReference type="NCBI Taxonomy" id="44941"/>
    <lineage>
        <taxon>Eukaryota</taxon>
        <taxon>Fungi</taxon>
        <taxon>Fungi incertae sedis</taxon>
        <taxon>Mucoromycota</taxon>
        <taxon>Glomeromycotina</taxon>
        <taxon>Glomeromycetes</taxon>
        <taxon>Diversisporales</taxon>
        <taxon>Gigasporaceae</taxon>
        <taxon>Gigaspora</taxon>
    </lineage>
</organism>
<proteinExistence type="predicted"/>
<evidence type="ECO:0000313" key="1">
    <source>
        <dbReference type="EMBL" id="RIB01528.1"/>
    </source>
</evidence>
<comment type="caution">
    <text evidence="1">The sequence shown here is derived from an EMBL/GenBank/DDBJ whole genome shotgun (WGS) entry which is preliminary data.</text>
</comment>
<reference evidence="1 2" key="1">
    <citation type="submission" date="2018-06" db="EMBL/GenBank/DDBJ databases">
        <title>Comparative genomics reveals the genomic features of Rhizophagus irregularis, R. cerebriforme, R. diaphanum and Gigaspora rosea, and their symbiotic lifestyle signature.</title>
        <authorList>
            <person name="Morin E."/>
            <person name="San Clemente H."/>
            <person name="Chen E.C.H."/>
            <person name="De La Providencia I."/>
            <person name="Hainaut M."/>
            <person name="Kuo A."/>
            <person name="Kohler A."/>
            <person name="Murat C."/>
            <person name="Tang N."/>
            <person name="Roy S."/>
            <person name="Loubradou J."/>
            <person name="Henrissat B."/>
            <person name="Grigoriev I.V."/>
            <person name="Corradi N."/>
            <person name="Roux C."/>
            <person name="Martin F.M."/>
        </authorList>
    </citation>
    <scope>NUCLEOTIDE SEQUENCE [LARGE SCALE GENOMIC DNA]</scope>
    <source>
        <strain evidence="1 2">DAOM 194757</strain>
    </source>
</reference>
<protein>
    <submittedName>
        <fullName evidence="1">Uncharacterized protein</fullName>
    </submittedName>
</protein>
<gene>
    <name evidence="1" type="ORF">C2G38_990115</name>
</gene>
<keyword evidence="2" id="KW-1185">Reference proteome</keyword>
<name>A0A397TXC5_9GLOM</name>
<accession>A0A397TXC5</accession>